<dbReference type="AlphaFoldDB" id="F4QR11"/>
<accession>F4QR11</accession>
<evidence type="ECO:0000313" key="8">
    <source>
        <dbReference type="Proteomes" id="UP000006512"/>
    </source>
</evidence>
<dbReference type="GO" id="GO:0000270">
    <property type="term" value="P:peptidoglycan metabolic process"/>
    <property type="evidence" value="ECO:0007669"/>
    <property type="project" value="InterPro"/>
</dbReference>
<gene>
    <name evidence="7" type="ORF">ABI_36790</name>
</gene>
<dbReference type="InterPro" id="IPR008258">
    <property type="entry name" value="Transglycosylase_SLT_dom_1"/>
</dbReference>
<dbReference type="EMBL" id="GL883079">
    <property type="protein sequence ID" value="EGF90648.1"/>
    <property type="molecule type" value="Genomic_DNA"/>
</dbReference>
<dbReference type="GO" id="GO:0042597">
    <property type="term" value="C:periplasmic space"/>
    <property type="evidence" value="ECO:0007669"/>
    <property type="project" value="InterPro"/>
</dbReference>
<evidence type="ECO:0000256" key="4">
    <source>
        <dbReference type="SAM" id="MobiDB-lite"/>
    </source>
</evidence>
<dbReference type="GO" id="GO:0008933">
    <property type="term" value="F:peptidoglycan lytic transglycosylase activity"/>
    <property type="evidence" value="ECO:0007669"/>
    <property type="project" value="InterPro"/>
</dbReference>
<comment type="similarity">
    <text evidence="2">Belongs to the virb1 family.</text>
</comment>
<evidence type="ECO:0000259" key="6">
    <source>
        <dbReference type="Pfam" id="PF01464"/>
    </source>
</evidence>
<proteinExistence type="inferred from homology"/>
<dbReference type="SUPFAM" id="SSF48435">
    <property type="entry name" value="Bacterial muramidases"/>
    <property type="match status" value="1"/>
</dbReference>
<dbReference type="CDD" id="cd13401">
    <property type="entry name" value="Slt70-like"/>
    <property type="match status" value="1"/>
</dbReference>
<feature type="region of interest" description="Disordered" evidence="4">
    <location>
        <begin position="762"/>
        <end position="791"/>
    </location>
</feature>
<feature type="domain" description="Transglycosylase SLT" evidence="6">
    <location>
        <begin position="555"/>
        <end position="655"/>
    </location>
</feature>
<evidence type="ECO:0000313" key="7">
    <source>
        <dbReference type="EMBL" id="EGF90648.1"/>
    </source>
</evidence>
<dbReference type="OrthoDB" id="9815002at2"/>
<protein>
    <submittedName>
        <fullName evidence="7">Transglycosylase SLT domain protein</fullName>
    </submittedName>
</protein>
<dbReference type="Gene3D" id="1.10.530.10">
    <property type="match status" value="1"/>
</dbReference>
<dbReference type="PROSITE" id="PS00922">
    <property type="entry name" value="TRANSGLYCOSYLASE"/>
    <property type="match status" value="1"/>
</dbReference>
<dbReference type="HOGENOM" id="CLU_015184_0_1_5"/>
<organism evidence="7 8">
    <name type="scientific">Asticcacaulis biprosthecium C19</name>
    <dbReference type="NCBI Taxonomy" id="715226"/>
    <lineage>
        <taxon>Bacteria</taxon>
        <taxon>Pseudomonadati</taxon>
        <taxon>Pseudomonadota</taxon>
        <taxon>Alphaproteobacteria</taxon>
        <taxon>Caulobacterales</taxon>
        <taxon>Caulobacteraceae</taxon>
        <taxon>Asticcacaulis</taxon>
    </lineage>
</organism>
<evidence type="ECO:0000256" key="2">
    <source>
        <dbReference type="ARBA" id="ARBA00009387"/>
    </source>
</evidence>
<evidence type="ECO:0000256" key="1">
    <source>
        <dbReference type="ARBA" id="ARBA00007734"/>
    </source>
</evidence>
<dbReference type="Proteomes" id="UP000006512">
    <property type="component" value="Unassembled WGS sequence"/>
</dbReference>
<dbReference type="SUPFAM" id="SSF53955">
    <property type="entry name" value="Lysozyme-like"/>
    <property type="match status" value="1"/>
</dbReference>
<dbReference type="InterPro" id="IPR008939">
    <property type="entry name" value="Lytic_TGlycosylase_superhlx_U"/>
</dbReference>
<reference evidence="8" key="1">
    <citation type="submission" date="2011-03" db="EMBL/GenBank/DDBJ databases">
        <title>Draft genome sequence of Brevundimonas diminuta.</title>
        <authorList>
            <person name="Brown P.J.B."/>
            <person name="Buechlein A."/>
            <person name="Hemmerich C."/>
            <person name="Brun Y.V."/>
        </authorList>
    </citation>
    <scope>NUCLEOTIDE SEQUENCE [LARGE SCALE GENOMIC DNA]</scope>
    <source>
        <strain evidence="8">C19</strain>
    </source>
</reference>
<keyword evidence="8" id="KW-1185">Reference proteome</keyword>
<dbReference type="STRING" id="715226.ABI_36790"/>
<dbReference type="GO" id="GO:0016020">
    <property type="term" value="C:membrane"/>
    <property type="evidence" value="ECO:0007669"/>
    <property type="project" value="InterPro"/>
</dbReference>
<feature type="signal peptide" evidence="5">
    <location>
        <begin position="1"/>
        <end position="35"/>
    </location>
</feature>
<dbReference type="Gene3D" id="1.25.20.10">
    <property type="entry name" value="Bacterial muramidases"/>
    <property type="match status" value="1"/>
</dbReference>
<dbReference type="PANTHER" id="PTHR37423">
    <property type="entry name" value="SOLUBLE LYTIC MUREIN TRANSGLYCOSYLASE-RELATED"/>
    <property type="match status" value="1"/>
</dbReference>
<evidence type="ECO:0000256" key="5">
    <source>
        <dbReference type="SAM" id="SignalP"/>
    </source>
</evidence>
<dbReference type="Pfam" id="PF01464">
    <property type="entry name" value="SLT"/>
    <property type="match status" value="1"/>
</dbReference>
<sequence>MTTLPRRPLARFSRKAVLICGVCAVSLILLQPVAAQEDPADAAAPMNTQGMPATTAVAVPTQGGAYIPGSLSDSDRQALSSAIQYVRTRNYAQADSLGRTITDPATRKLVTWYIINNDGHGIYSFAALDAARRDLWGWPRESKRQIAAEKMITQSGMTPQQTVEWFSGSPPQTIEGASALITAYGLLGRVDEAQTLTKTWWTTKVFDAGAQANFYQAFGKYLDQADHKARIACLALNTQSGSSQAIRDLYPYVDQHQRDIGQAVIAMRTGAAGSDGLYQTALAGDPGNQVLAFARAKYLAGRDLEALGYGILPNLPPASMSPEASKQIFDLRLTYFKTAIKERNYRAAYDAMNGGGFSPGESMAEAEFFAGWMALVKLNDKEEALRHFHALATSGTSPITMGRANYWLGRAYEARNDTSKNDAATAKAYYTKGGQYIYAFYGQLAAEKAGQKEIVLGKDPVPSEADRARFNGRDQIQAARILGSLGETDLFRVLVLHVGTTLPNAEEQALLVDLSSMYDTPINTMKVARQSMQRGFYLPERAYPVRSIPGNPSSAEKAFVLAIARQESGFDPSVRSHANARGMMQLIPSTARAVSRRLSISYTDSKLYEPEYNMTLGSYHLGELVDMFNGSYVLAAAGYNAGPSRMGTWIGNCGDPRGQDADALSFIECHPFSETRNYMMRVTENVRVYRARLNGGRAPLTAHADITRGMPAPIGRIDSEEFGGDMPAGPIAYGEYQNGQAAGAAAIVAGAGVAAMKPIADPKPAAARPTKKKAAATKASTKKTTKKKKRN</sequence>
<feature type="compositionally biased region" description="Basic residues" evidence="4">
    <location>
        <begin position="769"/>
        <end position="791"/>
    </location>
</feature>
<dbReference type="InterPro" id="IPR000189">
    <property type="entry name" value="Transglyc_AS"/>
</dbReference>
<dbReference type="InterPro" id="IPR023346">
    <property type="entry name" value="Lysozyme-like_dom_sf"/>
</dbReference>
<name>F4QR11_9CAUL</name>
<feature type="chain" id="PRO_5003314359" evidence="5">
    <location>
        <begin position="36"/>
        <end position="791"/>
    </location>
</feature>
<dbReference type="GO" id="GO:0004553">
    <property type="term" value="F:hydrolase activity, hydrolyzing O-glycosyl compounds"/>
    <property type="evidence" value="ECO:0007669"/>
    <property type="project" value="InterPro"/>
</dbReference>
<keyword evidence="3 5" id="KW-0732">Signal</keyword>
<dbReference type="RefSeq" id="WP_006274459.1">
    <property type="nucleotide sequence ID" value="NZ_GL883079.1"/>
</dbReference>
<evidence type="ECO:0000256" key="3">
    <source>
        <dbReference type="ARBA" id="ARBA00022729"/>
    </source>
</evidence>
<comment type="similarity">
    <text evidence="1">Belongs to the transglycosylase Slt family.</text>
</comment>
<dbReference type="eggNOG" id="COG0741">
    <property type="taxonomic scope" value="Bacteria"/>
</dbReference>
<dbReference type="PANTHER" id="PTHR37423:SF2">
    <property type="entry name" value="MEMBRANE-BOUND LYTIC MUREIN TRANSGLYCOSYLASE C"/>
    <property type="match status" value="1"/>
</dbReference>